<sequence length="177" mass="19909">MTKPIAFALDMLPLDGESHSKWQSNPTESRALGHVERVCEDYLNKCFDYFVSPPAKCVSPPAKRLVEPERPVTPLERVDPSVLMTGAHVEVTSRLPTPPLMTRCNKSTQAYSSHLELGKRLLEQPPFLPNKKLAIQPKPPTQPTHTIVLFVPEHHPLLKSGMCRFILQPHPVKNVNK</sequence>
<name>A0A8X6INT8_TRICU</name>
<accession>A0A8X6INT8</accession>
<gene>
    <name evidence="1" type="ORF">TNCT_486001</name>
</gene>
<comment type="caution">
    <text evidence="1">The sequence shown here is derived from an EMBL/GenBank/DDBJ whole genome shotgun (WGS) entry which is preliminary data.</text>
</comment>
<proteinExistence type="predicted"/>
<evidence type="ECO:0000313" key="1">
    <source>
        <dbReference type="EMBL" id="GFQ98057.1"/>
    </source>
</evidence>
<dbReference type="AlphaFoldDB" id="A0A8X6INT8"/>
<dbReference type="Proteomes" id="UP000887116">
    <property type="component" value="Unassembled WGS sequence"/>
</dbReference>
<keyword evidence="2" id="KW-1185">Reference proteome</keyword>
<reference evidence="1" key="1">
    <citation type="submission" date="2020-07" db="EMBL/GenBank/DDBJ databases">
        <title>Multicomponent nature underlies the extraordinary mechanical properties of spider dragline silk.</title>
        <authorList>
            <person name="Kono N."/>
            <person name="Nakamura H."/>
            <person name="Mori M."/>
            <person name="Yoshida Y."/>
            <person name="Ohtoshi R."/>
            <person name="Malay A.D."/>
            <person name="Moran D.A.P."/>
            <person name="Tomita M."/>
            <person name="Numata K."/>
            <person name="Arakawa K."/>
        </authorList>
    </citation>
    <scope>NUCLEOTIDE SEQUENCE</scope>
</reference>
<protein>
    <submittedName>
        <fullName evidence="1">Uncharacterized protein</fullName>
    </submittedName>
</protein>
<organism evidence="1 2">
    <name type="scientific">Trichonephila clavata</name>
    <name type="common">Joro spider</name>
    <name type="synonym">Nephila clavata</name>
    <dbReference type="NCBI Taxonomy" id="2740835"/>
    <lineage>
        <taxon>Eukaryota</taxon>
        <taxon>Metazoa</taxon>
        <taxon>Ecdysozoa</taxon>
        <taxon>Arthropoda</taxon>
        <taxon>Chelicerata</taxon>
        <taxon>Arachnida</taxon>
        <taxon>Araneae</taxon>
        <taxon>Araneomorphae</taxon>
        <taxon>Entelegynae</taxon>
        <taxon>Araneoidea</taxon>
        <taxon>Nephilidae</taxon>
        <taxon>Trichonephila</taxon>
    </lineage>
</organism>
<dbReference type="EMBL" id="BMAO01004947">
    <property type="protein sequence ID" value="GFQ98057.1"/>
    <property type="molecule type" value="Genomic_DNA"/>
</dbReference>
<evidence type="ECO:0000313" key="2">
    <source>
        <dbReference type="Proteomes" id="UP000887116"/>
    </source>
</evidence>